<evidence type="ECO:0000259" key="9">
    <source>
        <dbReference type="PROSITE" id="PS50893"/>
    </source>
</evidence>
<keyword evidence="7" id="KW-0472">Membrane</keyword>
<dbReference type="Pfam" id="PF03459">
    <property type="entry name" value="TOBE"/>
    <property type="match status" value="1"/>
</dbReference>
<keyword evidence="4" id="KW-0547">Nucleotide-binding</keyword>
<evidence type="ECO:0000256" key="2">
    <source>
        <dbReference type="ARBA" id="ARBA00022475"/>
    </source>
</evidence>
<dbReference type="RefSeq" id="WP_011522681.1">
    <property type="nucleotide sequence ID" value="NC_008009.1"/>
</dbReference>
<dbReference type="HOGENOM" id="CLU_000604_1_1_0"/>
<feature type="domain" description="Mop" evidence="10">
    <location>
        <begin position="291"/>
        <end position="356"/>
    </location>
</feature>
<dbReference type="SUPFAM" id="SSF50331">
    <property type="entry name" value="MOP-like"/>
    <property type="match status" value="1"/>
</dbReference>
<dbReference type="InterPro" id="IPR003593">
    <property type="entry name" value="AAA+_ATPase"/>
</dbReference>
<organism evidence="11 12">
    <name type="scientific">Koribacter versatilis (strain Ellin345)</name>
    <dbReference type="NCBI Taxonomy" id="204669"/>
    <lineage>
        <taxon>Bacteria</taxon>
        <taxon>Pseudomonadati</taxon>
        <taxon>Acidobacteriota</taxon>
        <taxon>Terriglobia</taxon>
        <taxon>Terriglobales</taxon>
        <taxon>Candidatus Korobacteraceae</taxon>
        <taxon>Candidatus Korobacter</taxon>
    </lineage>
</organism>
<dbReference type="PANTHER" id="PTHR43875:SF15">
    <property type="entry name" value="TREHALOSE IMPORT ATP-BINDING PROTEIN SUGC"/>
    <property type="match status" value="1"/>
</dbReference>
<keyword evidence="3 8" id="KW-0500">Molybdenum</keyword>
<keyword evidence="1" id="KW-0813">Transport</keyword>
<dbReference type="KEGG" id="aba:Acid345_1878"/>
<keyword evidence="5" id="KW-0067">ATP-binding</keyword>
<evidence type="ECO:0000313" key="11">
    <source>
        <dbReference type="EMBL" id="ABF40879.1"/>
    </source>
</evidence>
<dbReference type="PROSITE" id="PS51866">
    <property type="entry name" value="MOP"/>
    <property type="match status" value="1"/>
</dbReference>
<feature type="domain" description="ABC transporter" evidence="9">
    <location>
        <begin position="1"/>
        <end position="230"/>
    </location>
</feature>
<dbReference type="SUPFAM" id="SSF52540">
    <property type="entry name" value="P-loop containing nucleoside triphosphate hydrolases"/>
    <property type="match status" value="1"/>
</dbReference>
<dbReference type="EnsemblBacteria" id="ABF40879">
    <property type="protein sequence ID" value="ABF40879"/>
    <property type="gene ID" value="Acid345_1878"/>
</dbReference>
<evidence type="ECO:0000256" key="6">
    <source>
        <dbReference type="ARBA" id="ARBA00022967"/>
    </source>
</evidence>
<dbReference type="Pfam" id="PF00005">
    <property type="entry name" value="ABC_tran"/>
    <property type="match status" value="1"/>
</dbReference>
<dbReference type="EMBL" id="CP000360">
    <property type="protein sequence ID" value="ABF40879.1"/>
    <property type="molecule type" value="Genomic_DNA"/>
</dbReference>
<dbReference type="Proteomes" id="UP000002432">
    <property type="component" value="Chromosome"/>
</dbReference>
<name>Q1IQH1_KORVE</name>
<dbReference type="GO" id="GO:0005524">
    <property type="term" value="F:ATP binding"/>
    <property type="evidence" value="ECO:0007669"/>
    <property type="project" value="UniProtKB-KW"/>
</dbReference>
<reference evidence="11 12" key="1">
    <citation type="journal article" date="2009" name="Appl. Environ. Microbiol.">
        <title>Three genomes from the phylum Acidobacteria provide insight into the lifestyles of these microorganisms in soils.</title>
        <authorList>
            <person name="Ward N.L."/>
            <person name="Challacombe J.F."/>
            <person name="Janssen P.H."/>
            <person name="Henrissat B."/>
            <person name="Coutinho P.M."/>
            <person name="Wu M."/>
            <person name="Xie G."/>
            <person name="Haft D.H."/>
            <person name="Sait M."/>
            <person name="Badger J."/>
            <person name="Barabote R.D."/>
            <person name="Bradley B."/>
            <person name="Brettin T.S."/>
            <person name="Brinkac L.M."/>
            <person name="Bruce D."/>
            <person name="Creasy T."/>
            <person name="Daugherty S.C."/>
            <person name="Davidsen T.M."/>
            <person name="DeBoy R.T."/>
            <person name="Detter J.C."/>
            <person name="Dodson R.J."/>
            <person name="Durkin A.S."/>
            <person name="Ganapathy A."/>
            <person name="Gwinn-Giglio M."/>
            <person name="Han C.S."/>
            <person name="Khouri H."/>
            <person name="Kiss H."/>
            <person name="Kothari S.P."/>
            <person name="Madupu R."/>
            <person name="Nelson K.E."/>
            <person name="Nelson W.C."/>
            <person name="Paulsen I."/>
            <person name="Penn K."/>
            <person name="Ren Q."/>
            <person name="Rosovitz M.J."/>
            <person name="Selengut J.D."/>
            <person name="Shrivastava S."/>
            <person name="Sullivan S.A."/>
            <person name="Tapia R."/>
            <person name="Thompson L.S."/>
            <person name="Watkins K.L."/>
            <person name="Yang Q."/>
            <person name="Yu C."/>
            <person name="Zafar N."/>
            <person name="Zhou L."/>
            <person name="Kuske C.R."/>
        </authorList>
    </citation>
    <scope>NUCLEOTIDE SEQUENCE [LARGE SCALE GENOMIC DNA]</scope>
    <source>
        <strain evidence="11 12">Ellin345</strain>
    </source>
</reference>
<dbReference type="InterPro" id="IPR005116">
    <property type="entry name" value="Transp-assoc_OB_typ1"/>
</dbReference>
<dbReference type="GO" id="GO:0015689">
    <property type="term" value="P:molybdate ion transport"/>
    <property type="evidence" value="ECO:0007669"/>
    <property type="project" value="InterPro"/>
</dbReference>
<evidence type="ECO:0000256" key="3">
    <source>
        <dbReference type="ARBA" id="ARBA00022505"/>
    </source>
</evidence>
<dbReference type="GO" id="GO:0016887">
    <property type="term" value="F:ATP hydrolysis activity"/>
    <property type="evidence" value="ECO:0007669"/>
    <property type="project" value="InterPro"/>
</dbReference>
<dbReference type="PANTHER" id="PTHR43875">
    <property type="entry name" value="MALTODEXTRIN IMPORT ATP-BINDING PROTEIN MSMX"/>
    <property type="match status" value="1"/>
</dbReference>
<protein>
    <submittedName>
        <fullName evidence="11">Molybdate ABC transporter, ATPase subunit</fullName>
    </submittedName>
</protein>
<evidence type="ECO:0000256" key="5">
    <source>
        <dbReference type="ARBA" id="ARBA00022840"/>
    </source>
</evidence>
<proteinExistence type="predicted"/>
<evidence type="ECO:0000259" key="10">
    <source>
        <dbReference type="PROSITE" id="PS51866"/>
    </source>
</evidence>
<dbReference type="InterPro" id="IPR003439">
    <property type="entry name" value="ABC_transporter-like_ATP-bd"/>
</dbReference>
<dbReference type="InterPro" id="IPR017871">
    <property type="entry name" value="ABC_transporter-like_CS"/>
</dbReference>
<dbReference type="GO" id="GO:0055052">
    <property type="term" value="C:ATP-binding cassette (ABC) transporter complex, substrate-binding subunit-containing"/>
    <property type="evidence" value="ECO:0007669"/>
    <property type="project" value="TreeGrafter"/>
</dbReference>
<keyword evidence="6" id="KW-1278">Translocase</keyword>
<evidence type="ECO:0000256" key="8">
    <source>
        <dbReference type="PROSITE-ProRule" id="PRU01213"/>
    </source>
</evidence>
<dbReference type="PROSITE" id="PS50893">
    <property type="entry name" value="ABC_TRANSPORTER_2"/>
    <property type="match status" value="1"/>
</dbReference>
<dbReference type="InterPro" id="IPR027417">
    <property type="entry name" value="P-loop_NTPase"/>
</dbReference>
<dbReference type="InterPro" id="IPR008995">
    <property type="entry name" value="Mo/tungstate-bd_C_term_dom"/>
</dbReference>
<sequence length="357" mass="38633">MTLRAQVRKQFGSGFTLNADLTCAPGFHILFGASGAGKTTLLDCIAGLSSPDEGNTTLGERTLFDADSGVAIPTHLRQIGYVLQTQALFPHKTARENIAFGIRDGDRSLVNALSQQMGISDMLDRKPAQLSAGQRQRVALARTLVTEPQCVLMDEPLAALDATTKTTIIEVLRQWNEQRQVPILYVTHDRDEAYSLGERLIVMEEGKVTATGTPHEVLATPIRNTVAQLAGFENLLRCEIVSGHVDQGTMSCRIAGTEVLLEAPLTQMQSKTCTLGIRAGDILLAAERPTAISARNILQGRVESTEQRGVLVRLLLNVNGAKFEAHVTPGAQVALNLSGGRSVWLVIKTYSCHLLET</sequence>
<dbReference type="InterPro" id="IPR004606">
    <property type="entry name" value="Mop_domain"/>
</dbReference>
<evidence type="ECO:0000313" key="12">
    <source>
        <dbReference type="Proteomes" id="UP000002432"/>
    </source>
</evidence>
<gene>
    <name evidence="11" type="ordered locus">Acid345_1878</name>
</gene>
<dbReference type="AlphaFoldDB" id="Q1IQH1"/>
<dbReference type="SMART" id="SM00382">
    <property type="entry name" value="AAA"/>
    <property type="match status" value="1"/>
</dbReference>
<dbReference type="OrthoDB" id="9802264at2"/>
<dbReference type="Gene3D" id="2.40.50.100">
    <property type="match status" value="1"/>
</dbReference>
<evidence type="ECO:0000256" key="1">
    <source>
        <dbReference type="ARBA" id="ARBA00022448"/>
    </source>
</evidence>
<keyword evidence="12" id="KW-1185">Reference proteome</keyword>
<keyword evidence="2" id="KW-1003">Cell membrane</keyword>
<dbReference type="STRING" id="204669.Acid345_1878"/>
<evidence type="ECO:0000256" key="4">
    <source>
        <dbReference type="ARBA" id="ARBA00022741"/>
    </source>
</evidence>
<dbReference type="InterPro" id="IPR047641">
    <property type="entry name" value="ABC_transpr_MalK/UgpC-like"/>
</dbReference>
<accession>Q1IQH1</accession>
<dbReference type="eggNOG" id="COG4148">
    <property type="taxonomic scope" value="Bacteria"/>
</dbReference>
<dbReference type="PROSITE" id="PS00211">
    <property type="entry name" value="ABC_TRANSPORTER_1"/>
    <property type="match status" value="1"/>
</dbReference>
<evidence type="ECO:0000256" key="7">
    <source>
        <dbReference type="ARBA" id="ARBA00023136"/>
    </source>
</evidence>
<dbReference type="Gene3D" id="3.40.50.300">
    <property type="entry name" value="P-loop containing nucleotide triphosphate hydrolases"/>
    <property type="match status" value="1"/>
</dbReference>